<dbReference type="RefSeq" id="XP_027618451.1">
    <property type="nucleotide sequence ID" value="XM_027762650.1"/>
</dbReference>
<dbReference type="InterPro" id="IPR013087">
    <property type="entry name" value="Znf_C2H2_type"/>
</dbReference>
<evidence type="ECO:0000259" key="3">
    <source>
        <dbReference type="PROSITE" id="PS50157"/>
    </source>
</evidence>
<dbReference type="AlphaFoldDB" id="A0A401GZF6"/>
<dbReference type="InParanoid" id="A0A401GZF6"/>
<comment type="caution">
    <text evidence="4">The sequence shown here is derived from an EMBL/GenBank/DDBJ whole genome shotgun (WGS) entry which is preliminary data.</text>
</comment>
<dbReference type="OrthoDB" id="2803567at2759"/>
<keyword evidence="1" id="KW-0862">Zinc</keyword>
<dbReference type="STRING" id="139825.A0A401GZF6"/>
<organism evidence="4 5">
    <name type="scientific">Sparassis crispa</name>
    <dbReference type="NCBI Taxonomy" id="139825"/>
    <lineage>
        <taxon>Eukaryota</taxon>
        <taxon>Fungi</taxon>
        <taxon>Dikarya</taxon>
        <taxon>Basidiomycota</taxon>
        <taxon>Agaricomycotina</taxon>
        <taxon>Agaricomycetes</taxon>
        <taxon>Polyporales</taxon>
        <taxon>Sparassidaceae</taxon>
        <taxon>Sparassis</taxon>
    </lineage>
</organism>
<name>A0A401GZF6_9APHY</name>
<dbReference type="SMART" id="SM00355">
    <property type="entry name" value="ZnF_C2H2"/>
    <property type="match status" value="2"/>
</dbReference>
<keyword evidence="1" id="KW-0863">Zinc-finger</keyword>
<keyword evidence="1" id="KW-0479">Metal-binding</keyword>
<accession>A0A401GZF6</accession>
<keyword evidence="5" id="KW-1185">Reference proteome</keyword>
<proteinExistence type="predicted"/>
<feature type="compositionally biased region" description="Acidic residues" evidence="2">
    <location>
        <begin position="213"/>
        <end position="236"/>
    </location>
</feature>
<feature type="compositionally biased region" description="Acidic residues" evidence="2">
    <location>
        <begin position="244"/>
        <end position="289"/>
    </location>
</feature>
<dbReference type="Pfam" id="PF00096">
    <property type="entry name" value="zf-C2H2"/>
    <property type="match status" value="1"/>
</dbReference>
<evidence type="ECO:0000256" key="1">
    <source>
        <dbReference type="PROSITE-ProRule" id="PRU00042"/>
    </source>
</evidence>
<feature type="region of interest" description="Disordered" evidence="2">
    <location>
        <begin position="107"/>
        <end position="166"/>
    </location>
</feature>
<dbReference type="GO" id="GO:0008270">
    <property type="term" value="F:zinc ion binding"/>
    <property type="evidence" value="ECO:0007669"/>
    <property type="project" value="UniProtKB-KW"/>
</dbReference>
<feature type="region of interest" description="Disordered" evidence="2">
    <location>
        <begin position="200"/>
        <end position="300"/>
    </location>
</feature>
<gene>
    <name evidence="4" type="ORF">SCP_1102150</name>
</gene>
<dbReference type="SUPFAM" id="SSF57667">
    <property type="entry name" value="beta-beta-alpha zinc fingers"/>
    <property type="match status" value="1"/>
</dbReference>
<protein>
    <recommendedName>
        <fullName evidence="3">C2H2-type domain-containing protein</fullName>
    </recommendedName>
</protein>
<dbReference type="EMBL" id="BFAD01000011">
    <property type="protein sequence ID" value="GBE87538.1"/>
    <property type="molecule type" value="Genomic_DNA"/>
</dbReference>
<evidence type="ECO:0000313" key="5">
    <source>
        <dbReference type="Proteomes" id="UP000287166"/>
    </source>
</evidence>
<dbReference type="GeneID" id="38784455"/>
<dbReference type="InterPro" id="IPR036236">
    <property type="entry name" value="Znf_C2H2_sf"/>
</dbReference>
<dbReference type="Gene3D" id="3.30.160.60">
    <property type="entry name" value="Classic Zinc Finger"/>
    <property type="match status" value="1"/>
</dbReference>
<dbReference type="Proteomes" id="UP000287166">
    <property type="component" value="Unassembled WGS sequence"/>
</dbReference>
<sequence length="435" mass="47727">MRNGPPSVGPASETDYVSSLLKDYSLALTMNLFVLSDLSNILVPIPVAPNFNPWANHSSSDPYHGRNSRGSLYSYEQNSVVREVFKRWSIDRSYVPQRFVSLAEVTSSAPHSSAPLPRLPSEPDSTPPSARSPAEPDLKVSPTWPPLSTQLPTEPEPTVRSPRLLTAPDIPIVGRRCCKRKRAQQCDDEEEFLPQPKCKVVKTSPSRKCASDEASDDEASDDEASNDEASNDEASNDEASHDEISDDEASDDEASDDEASDDEACDDEASEDADADGDDDDLDDDDYDDETKQKVANSRTAKVALSRRSKAASSRAAKASITGYECFFGDCHMKFKSSKDRLRHLDTHFDPVWHCPGCSKLFSRKDALLRHLRSMPDCLEHVACGPDGGIDSTKLPGALISPWKTPPGIKKMRIPPQGDPARDVVLKLRQEAGLD</sequence>
<evidence type="ECO:0000256" key="2">
    <source>
        <dbReference type="SAM" id="MobiDB-lite"/>
    </source>
</evidence>
<reference evidence="4 5" key="1">
    <citation type="journal article" date="2018" name="Sci. Rep.">
        <title>Genome sequence of the cauliflower mushroom Sparassis crispa (Hanabiratake) and its association with beneficial usage.</title>
        <authorList>
            <person name="Kiyama R."/>
            <person name="Furutani Y."/>
            <person name="Kawaguchi K."/>
            <person name="Nakanishi T."/>
        </authorList>
    </citation>
    <scope>NUCLEOTIDE SEQUENCE [LARGE SCALE GENOMIC DNA]</scope>
</reference>
<feature type="domain" description="C2H2-type" evidence="3">
    <location>
        <begin position="353"/>
        <end position="386"/>
    </location>
</feature>
<dbReference type="PROSITE" id="PS50157">
    <property type="entry name" value="ZINC_FINGER_C2H2_2"/>
    <property type="match status" value="1"/>
</dbReference>
<evidence type="ECO:0000313" key="4">
    <source>
        <dbReference type="EMBL" id="GBE87538.1"/>
    </source>
</evidence>